<evidence type="ECO:0000313" key="3">
    <source>
        <dbReference type="EMBL" id="KEO93223.1"/>
    </source>
</evidence>
<dbReference type="SUPFAM" id="SSF103481">
    <property type="entry name" value="Multidrug resistance efflux transporter EmrE"/>
    <property type="match status" value="2"/>
</dbReference>
<protein>
    <submittedName>
        <fullName evidence="3">Permease</fullName>
    </submittedName>
</protein>
<dbReference type="EMBL" id="JMIX01000006">
    <property type="protein sequence ID" value="KEO93223.1"/>
    <property type="molecule type" value="Genomic_DNA"/>
</dbReference>
<keyword evidence="4" id="KW-1185">Reference proteome</keyword>
<feature type="domain" description="EamA" evidence="2">
    <location>
        <begin position="28"/>
        <end position="153"/>
    </location>
</feature>
<dbReference type="GO" id="GO:0016020">
    <property type="term" value="C:membrane"/>
    <property type="evidence" value="ECO:0007669"/>
    <property type="project" value="InterPro"/>
</dbReference>
<feature type="transmembrane region" description="Helical" evidence="1">
    <location>
        <begin position="140"/>
        <end position="158"/>
    </location>
</feature>
<comment type="caution">
    <text evidence="3">The sequence shown here is derived from an EMBL/GenBank/DDBJ whole genome shotgun (WGS) entry which is preliminary data.</text>
</comment>
<dbReference type="RefSeq" id="WP_081845616.1">
    <property type="nucleotide sequence ID" value="NZ_CP017057.1"/>
</dbReference>
<feature type="transmembrane region" description="Helical" evidence="1">
    <location>
        <begin position="258"/>
        <end position="276"/>
    </location>
</feature>
<feature type="transmembrane region" description="Helical" evidence="1">
    <location>
        <begin position="282"/>
        <end position="301"/>
    </location>
</feature>
<dbReference type="InterPro" id="IPR037185">
    <property type="entry name" value="EmrE-like"/>
</dbReference>
<feature type="domain" description="EamA" evidence="2">
    <location>
        <begin position="167"/>
        <end position="296"/>
    </location>
</feature>
<keyword evidence="1" id="KW-0472">Membrane</keyword>
<feature type="transmembrane region" description="Helical" evidence="1">
    <location>
        <begin position="164"/>
        <end position="185"/>
    </location>
</feature>
<dbReference type="OrthoDB" id="8770617at2"/>
<feature type="transmembrane region" description="Helical" evidence="1">
    <location>
        <begin position="233"/>
        <end position="251"/>
    </location>
</feature>
<keyword evidence="1" id="KW-1133">Transmembrane helix</keyword>
<accession>A0A074MN15</accession>
<name>A0A074MN15_9SPHN</name>
<dbReference type="Proteomes" id="UP000027866">
    <property type="component" value="Unassembled WGS sequence"/>
</dbReference>
<dbReference type="Pfam" id="PF00892">
    <property type="entry name" value="EamA"/>
    <property type="match status" value="2"/>
</dbReference>
<feature type="transmembrane region" description="Helical" evidence="1">
    <location>
        <begin position="21"/>
        <end position="41"/>
    </location>
</feature>
<feature type="transmembrane region" description="Helical" evidence="1">
    <location>
        <begin position="109"/>
        <end position="128"/>
    </location>
</feature>
<proteinExistence type="predicted"/>
<feature type="transmembrane region" description="Helical" evidence="1">
    <location>
        <begin position="53"/>
        <end position="71"/>
    </location>
</feature>
<dbReference type="KEGG" id="elq:Ga0102493_11396"/>
<feature type="transmembrane region" description="Helical" evidence="1">
    <location>
        <begin position="83"/>
        <end position="103"/>
    </location>
</feature>
<evidence type="ECO:0000256" key="1">
    <source>
        <dbReference type="SAM" id="Phobius"/>
    </source>
</evidence>
<dbReference type="InterPro" id="IPR000620">
    <property type="entry name" value="EamA_dom"/>
</dbReference>
<organism evidence="3 4">
    <name type="scientific">Erythrobacter litoralis</name>
    <dbReference type="NCBI Taxonomy" id="39960"/>
    <lineage>
        <taxon>Bacteria</taxon>
        <taxon>Pseudomonadati</taxon>
        <taxon>Pseudomonadota</taxon>
        <taxon>Alphaproteobacteria</taxon>
        <taxon>Sphingomonadales</taxon>
        <taxon>Erythrobacteraceae</taxon>
        <taxon>Erythrobacter/Porphyrobacter group</taxon>
        <taxon>Erythrobacter</taxon>
    </lineage>
</organism>
<dbReference type="PANTHER" id="PTHR22911">
    <property type="entry name" value="ACYL-MALONYL CONDENSING ENZYME-RELATED"/>
    <property type="match status" value="1"/>
</dbReference>
<keyword evidence="1" id="KW-0812">Transmembrane</keyword>
<sequence length="320" mass="33025">MEKEGAGTENLGQAEAGRMRGWLLLAALLAGNVALALGPWLVRLADTGPVSAAFWRLLLALPFLVIFARVAGQRLSGMPRATMVAVAIGATAFALDLASWHTGIGMTRLANATLFGNSGSIVLLFWGFLAARTLPRGPEWLAIGCALGGAGILLGRSLEISDATFAGDLFCLAAGLLYAVYLLNLQGARGQKTGTGFGGWSLLVWVSVFACPTLLALALVLGEPVWPTDWTPIVILFVSSQLVGQGLLVYSLGHFPPLVIGLALLTQPAIAALVGYTMFGEVLTALDVFGMLLLGSALAAARGLQSKAPAAAGAARGTEG</sequence>
<evidence type="ECO:0000313" key="4">
    <source>
        <dbReference type="Proteomes" id="UP000027866"/>
    </source>
</evidence>
<evidence type="ECO:0000259" key="2">
    <source>
        <dbReference type="Pfam" id="PF00892"/>
    </source>
</evidence>
<dbReference type="PATRIC" id="fig|39960.10.peg.2652"/>
<dbReference type="AlphaFoldDB" id="A0A074MN15"/>
<reference evidence="3 4" key="1">
    <citation type="submission" date="2014-04" db="EMBL/GenBank/DDBJ databases">
        <title>A comprehensive comparison of genomes of Erythrobacter spp. Strains.</title>
        <authorList>
            <person name="Zheng Q."/>
        </authorList>
    </citation>
    <scope>NUCLEOTIDE SEQUENCE [LARGE SCALE GENOMIC DNA]</scope>
    <source>
        <strain evidence="3 4">DSM 8509</strain>
    </source>
</reference>
<feature type="transmembrane region" description="Helical" evidence="1">
    <location>
        <begin position="197"/>
        <end position="221"/>
    </location>
</feature>
<gene>
    <name evidence="3" type="ORF">EH32_10895</name>
</gene>